<dbReference type="GO" id="GO:0046872">
    <property type="term" value="F:metal ion binding"/>
    <property type="evidence" value="ECO:0007669"/>
    <property type="project" value="UniProtKB-KW"/>
</dbReference>
<evidence type="ECO:0000256" key="1">
    <source>
        <dbReference type="ARBA" id="ARBA00004170"/>
    </source>
</evidence>
<dbReference type="PROSITE" id="PS51746">
    <property type="entry name" value="PPM_2"/>
    <property type="match status" value="1"/>
</dbReference>
<dbReference type="AlphaFoldDB" id="A0A7J6LT25"/>
<evidence type="ECO:0000256" key="5">
    <source>
        <dbReference type="RuleBase" id="RU003465"/>
    </source>
</evidence>
<dbReference type="Proteomes" id="UP000570595">
    <property type="component" value="Unassembled WGS sequence"/>
</dbReference>
<comment type="caution">
    <text evidence="8">The sequence shown here is derived from an EMBL/GenBank/DDBJ whole genome shotgun (WGS) entry which is preliminary data.</text>
</comment>
<dbReference type="InterPro" id="IPR015655">
    <property type="entry name" value="PP2C"/>
</dbReference>
<dbReference type="Pfam" id="PF00481">
    <property type="entry name" value="PP2C"/>
    <property type="match status" value="2"/>
</dbReference>
<proteinExistence type="inferred from homology"/>
<feature type="region of interest" description="Disordered" evidence="6">
    <location>
        <begin position="373"/>
        <end position="397"/>
    </location>
</feature>
<protein>
    <recommendedName>
        <fullName evidence="7">PPM-type phosphatase domain-containing protein</fullName>
    </recommendedName>
</protein>
<keyword evidence="3 5" id="KW-0378">Hydrolase</keyword>
<dbReference type="PANTHER" id="PTHR47992">
    <property type="entry name" value="PROTEIN PHOSPHATASE"/>
    <property type="match status" value="1"/>
</dbReference>
<dbReference type="Gene3D" id="3.60.40.10">
    <property type="entry name" value="PPM-type phosphatase domain"/>
    <property type="match status" value="1"/>
</dbReference>
<keyword evidence="2" id="KW-0479">Metal-binding</keyword>
<dbReference type="InterPro" id="IPR001932">
    <property type="entry name" value="PPM-type_phosphatase-like_dom"/>
</dbReference>
<comment type="subcellular location">
    <subcellularLocation>
        <location evidence="1">Membrane</location>
        <topology evidence="1">Peripheral membrane protein</topology>
    </subcellularLocation>
</comment>
<dbReference type="SUPFAM" id="SSF81606">
    <property type="entry name" value="PP2C-like"/>
    <property type="match status" value="1"/>
</dbReference>
<evidence type="ECO:0000256" key="2">
    <source>
        <dbReference type="ARBA" id="ARBA00022723"/>
    </source>
</evidence>
<dbReference type="CDD" id="cd00143">
    <property type="entry name" value="PP2Cc"/>
    <property type="match status" value="1"/>
</dbReference>
<feature type="domain" description="PPM-type phosphatase" evidence="7">
    <location>
        <begin position="143"/>
        <end position="507"/>
    </location>
</feature>
<feature type="region of interest" description="Disordered" evidence="6">
    <location>
        <begin position="64"/>
        <end position="121"/>
    </location>
</feature>
<keyword evidence="4 5" id="KW-0904">Protein phosphatase</keyword>
<feature type="region of interest" description="Disordered" evidence="6">
    <location>
        <begin position="408"/>
        <end position="427"/>
    </location>
</feature>
<evidence type="ECO:0000313" key="9">
    <source>
        <dbReference type="Proteomes" id="UP000570595"/>
    </source>
</evidence>
<dbReference type="PROSITE" id="PS01032">
    <property type="entry name" value="PPM_1"/>
    <property type="match status" value="1"/>
</dbReference>
<reference evidence="8 9" key="1">
    <citation type="submission" date="2020-04" db="EMBL/GenBank/DDBJ databases">
        <title>Perkinsus olseni comparative genomics.</title>
        <authorList>
            <person name="Bogema D.R."/>
        </authorList>
    </citation>
    <scope>NUCLEOTIDE SEQUENCE [LARGE SCALE GENOMIC DNA]</scope>
    <source>
        <strain evidence="8">ATCC PRA-179</strain>
    </source>
</reference>
<evidence type="ECO:0000313" key="8">
    <source>
        <dbReference type="EMBL" id="KAF4662354.1"/>
    </source>
</evidence>
<evidence type="ECO:0000256" key="4">
    <source>
        <dbReference type="ARBA" id="ARBA00022912"/>
    </source>
</evidence>
<evidence type="ECO:0000259" key="7">
    <source>
        <dbReference type="PROSITE" id="PS51746"/>
    </source>
</evidence>
<sequence length="507" mass="54529">MSCLSAPISPSEKASSPLAVTVTASRRSRRLSLASVEGAKEVADNDDNRGFVSCSLLDLLASSSSNAGQNKENSHRGNMDSPILARSTGGVKPVKPLTRSSSRRGSRRFSIGSTTDKMMHKQESFGDKDLLTQGDSDHFRSSLVGFACKKGLKPVSPNQDSFLVIRVEGDVSIYGVFDGHGKKGHDVSNYVKEHLPKHLVGHPLFRSDPCSALRDAFLATQQMLEKTTRDGTLDAAVSGTTCTVILHFEKDEVSPTGSQCLYVAHVGDSRCVLAQRSSATAGLVAVDLTQDHKPDLPLERARIIARGGAVHKRPHDVSHRVYVQGKPYPGLAMSRALGGHPAAGPRPIVLVAGDLVGYYDAGVSAEPETCRRELRNEEQGGSSSGGGSTPFVSPASEASRLLPPTALRLSTTSNGSSSGRRSPGVLSPQVDIDMKRIDRNVDKFLVLCSDGVWEFISSQEAVDFVSQYTPQHSMEAAHDLAKESWRRWIHEEDGTVVDDITSVVIHL</sequence>
<dbReference type="InterPro" id="IPR036457">
    <property type="entry name" value="PPM-type-like_dom_sf"/>
</dbReference>
<evidence type="ECO:0000256" key="6">
    <source>
        <dbReference type="SAM" id="MobiDB-lite"/>
    </source>
</evidence>
<accession>A0A7J6LT25</accession>
<name>A0A7J6LT25_PEROL</name>
<dbReference type="GO" id="GO:0016020">
    <property type="term" value="C:membrane"/>
    <property type="evidence" value="ECO:0007669"/>
    <property type="project" value="UniProtKB-SubCell"/>
</dbReference>
<dbReference type="OrthoDB" id="10264738at2759"/>
<gene>
    <name evidence="8" type="ORF">FOZ61_002556</name>
</gene>
<comment type="similarity">
    <text evidence="5">Belongs to the PP2C family.</text>
</comment>
<dbReference type="GO" id="GO:0004722">
    <property type="term" value="F:protein serine/threonine phosphatase activity"/>
    <property type="evidence" value="ECO:0007669"/>
    <property type="project" value="InterPro"/>
</dbReference>
<organism evidence="8 9">
    <name type="scientific">Perkinsus olseni</name>
    <name type="common">Perkinsus atlanticus</name>
    <dbReference type="NCBI Taxonomy" id="32597"/>
    <lineage>
        <taxon>Eukaryota</taxon>
        <taxon>Sar</taxon>
        <taxon>Alveolata</taxon>
        <taxon>Perkinsozoa</taxon>
        <taxon>Perkinsea</taxon>
        <taxon>Perkinsida</taxon>
        <taxon>Perkinsidae</taxon>
        <taxon>Perkinsus</taxon>
    </lineage>
</organism>
<evidence type="ECO:0000256" key="3">
    <source>
        <dbReference type="ARBA" id="ARBA00022801"/>
    </source>
</evidence>
<dbReference type="InterPro" id="IPR000222">
    <property type="entry name" value="PP2C_BS"/>
</dbReference>
<dbReference type="SMART" id="SM00332">
    <property type="entry name" value="PP2Cc"/>
    <property type="match status" value="1"/>
</dbReference>
<dbReference type="EMBL" id="JABAHT010000171">
    <property type="protein sequence ID" value="KAF4662354.1"/>
    <property type="molecule type" value="Genomic_DNA"/>
</dbReference>